<dbReference type="AlphaFoldDB" id="A0A7D9L715"/>
<dbReference type="OrthoDB" id="5986544at2759"/>
<dbReference type="InterPro" id="IPR043502">
    <property type="entry name" value="DNA/RNA_pol_sf"/>
</dbReference>
<dbReference type="Gene3D" id="3.30.70.270">
    <property type="match status" value="1"/>
</dbReference>
<gene>
    <name evidence="2" type="ORF">PACLA_8A062820</name>
</gene>
<dbReference type="Gene3D" id="3.10.10.10">
    <property type="entry name" value="HIV Type 1 Reverse Transcriptase, subunit A, domain 1"/>
    <property type="match status" value="1"/>
</dbReference>
<dbReference type="InterPro" id="IPR000477">
    <property type="entry name" value="RT_dom"/>
</dbReference>
<name>A0A7D9L715_PARCT</name>
<organism evidence="2 3">
    <name type="scientific">Paramuricea clavata</name>
    <name type="common">Red gorgonian</name>
    <name type="synonym">Violescent sea-whip</name>
    <dbReference type="NCBI Taxonomy" id="317549"/>
    <lineage>
        <taxon>Eukaryota</taxon>
        <taxon>Metazoa</taxon>
        <taxon>Cnidaria</taxon>
        <taxon>Anthozoa</taxon>
        <taxon>Octocorallia</taxon>
        <taxon>Malacalcyonacea</taxon>
        <taxon>Plexauridae</taxon>
        <taxon>Paramuricea</taxon>
    </lineage>
</organism>
<dbReference type="FunFam" id="3.10.10.10:FF:000003">
    <property type="entry name" value="Retrovirus-related Pol polyprotein from transposon 297-like Protein"/>
    <property type="match status" value="1"/>
</dbReference>
<keyword evidence="3" id="KW-1185">Reference proteome</keyword>
<evidence type="ECO:0000313" key="2">
    <source>
        <dbReference type="EMBL" id="CAB4027042.1"/>
    </source>
</evidence>
<dbReference type="Proteomes" id="UP001152795">
    <property type="component" value="Unassembled WGS sequence"/>
</dbReference>
<protein>
    <recommendedName>
        <fullName evidence="1">Reverse transcriptase domain-containing protein</fullName>
    </recommendedName>
</protein>
<dbReference type="InterPro" id="IPR043128">
    <property type="entry name" value="Rev_trsase/Diguanyl_cyclase"/>
</dbReference>
<sequence>MTKEKPVKSKTKLVLYSGHSIKGLGCLEGEYHIKTNPNVTPVVHAPRKVPYALRDKLKTELDRMENLGVIEKVVEPTEWVNSLVVVEKNNGKVRVCLDPRLARDLNKAVLREHYPMKTIEEVAAELNGAKVFSTIDASSGFWQVKLDAESSKLSTHHLEDISF</sequence>
<dbReference type="Pfam" id="PF00078">
    <property type="entry name" value="RVT_1"/>
    <property type="match status" value="1"/>
</dbReference>
<feature type="domain" description="Reverse transcriptase" evidence="1">
    <location>
        <begin position="87"/>
        <end position="159"/>
    </location>
</feature>
<evidence type="ECO:0000313" key="3">
    <source>
        <dbReference type="Proteomes" id="UP001152795"/>
    </source>
</evidence>
<dbReference type="PANTHER" id="PTHR37984">
    <property type="entry name" value="PROTEIN CBG26694"/>
    <property type="match status" value="1"/>
</dbReference>
<proteinExistence type="predicted"/>
<reference evidence="2" key="1">
    <citation type="submission" date="2020-04" db="EMBL/GenBank/DDBJ databases">
        <authorList>
            <person name="Alioto T."/>
            <person name="Alioto T."/>
            <person name="Gomez Garrido J."/>
        </authorList>
    </citation>
    <scope>NUCLEOTIDE SEQUENCE</scope>
    <source>
        <strain evidence="2">A484AB</strain>
    </source>
</reference>
<dbReference type="EMBL" id="CACRXK020014568">
    <property type="protein sequence ID" value="CAB4027042.1"/>
    <property type="molecule type" value="Genomic_DNA"/>
</dbReference>
<dbReference type="CDD" id="cd01647">
    <property type="entry name" value="RT_LTR"/>
    <property type="match status" value="1"/>
</dbReference>
<accession>A0A7D9L715</accession>
<dbReference type="PANTHER" id="PTHR37984:SF7">
    <property type="entry name" value="INTEGRASE CATALYTIC DOMAIN-CONTAINING PROTEIN"/>
    <property type="match status" value="1"/>
</dbReference>
<dbReference type="InterPro" id="IPR050951">
    <property type="entry name" value="Retrovirus_Pol_polyprotein"/>
</dbReference>
<comment type="caution">
    <text evidence="2">The sequence shown here is derived from an EMBL/GenBank/DDBJ whole genome shotgun (WGS) entry which is preliminary data.</text>
</comment>
<evidence type="ECO:0000259" key="1">
    <source>
        <dbReference type="Pfam" id="PF00078"/>
    </source>
</evidence>
<dbReference type="SUPFAM" id="SSF56672">
    <property type="entry name" value="DNA/RNA polymerases"/>
    <property type="match status" value="1"/>
</dbReference>